<reference evidence="2" key="1">
    <citation type="journal article" date="2014" name="Int. J. Syst. Evol. Microbiol.">
        <title>Complete genome sequence of Corynebacterium casei LMG S-19264T (=DSM 44701T), isolated from a smear-ripened cheese.</title>
        <authorList>
            <consortium name="US DOE Joint Genome Institute (JGI-PGF)"/>
            <person name="Walter F."/>
            <person name="Albersmeier A."/>
            <person name="Kalinowski J."/>
            <person name="Ruckert C."/>
        </authorList>
    </citation>
    <scope>NUCLEOTIDE SEQUENCE</scope>
    <source>
        <strain evidence="2">JCM 3090</strain>
    </source>
</reference>
<feature type="transmembrane region" description="Helical" evidence="1">
    <location>
        <begin position="558"/>
        <end position="575"/>
    </location>
</feature>
<keyword evidence="1" id="KW-0472">Membrane</keyword>
<evidence type="ECO:0000313" key="2">
    <source>
        <dbReference type="EMBL" id="GGJ76269.1"/>
    </source>
</evidence>
<keyword evidence="1" id="KW-0812">Transmembrane</keyword>
<feature type="transmembrane region" description="Helical" evidence="1">
    <location>
        <begin position="460"/>
        <end position="480"/>
    </location>
</feature>
<feature type="transmembrane region" description="Helical" evidence="1">
    <location>
        <begin position="309"/>
        <end position="326"/>
    </location>
</feature>
<feature type="transmembrane region" description="Helical" evidence="1">
    <location>
        <begin position="92"/>
        <end position="110"/>
    </location>
</feature>
<protein>
    <submittedName>
        <fullName evidence="2">Uncharacterized protein</fullName>
    </submittedName>
</protein>
<evidence type="ECO:0000313" key="3">
    <source>
        <dbReference type="Proteomes" id="UP000649739"/>
    </source>
</evidence>
<feature type="transmembrane region" description="Helical" evidence="1">
    <location>
        <begin position="492"/>
        <end position="512"/>
    </location>
</feature>
<feature type="transmembrane region" description="Helical" evidence="1">
    <location>
        <begin position="532"/>
        <end position="551"/>
    </location>
</feature>
<feature type="transmembrane region" description="Helical" evidence="1">
    <location>
        <begin position="360"/>
        <end position="378"/>
    </location>
</feature>
<feature type="transmembrane region" description="Helical" evidence="1">
    <location>
        <begin position="332"/>
        <end position="348"/>
    </location>
</feature>
<keyword evidence="3" id="KW-1185">Reference proteome</keyword>
<accession>A0A8J3AZC8</accession>
<dbReference type="Proteomes" id="UP000649739">
    <property type="component" value="Unassembled WGS sequence"/>
</dbReference>
<feature type="transmembrane region" description="Helical" evidence="1">
    <location>
        <begin position="398"/>
        <end position="422"/>
    </location>
</feature>
<feature type="transmembrane region" description="Helical" evidence="1">
    <location>
        <begin position="35"/>
        <end position="55"/>
    </location>
</feature>
<feature type="transmembrane region" description="Helical" evidence="1">
    <location>
        <begin position="434"/>
        <end position="454"/>
    </location>
</feature>
<proteinExistence type="predicted"/>
<reference evidence="2" key="2">
    <citation type="submission" date="2020-09" db="EMBL/GenBank/DDBJ databases">
        <authorList>
            <person name="Sun Q."/>
            <person name="Ohkuma M."/>
        </authorList>
    </citation>
    <scope>NUCLEOTIDE SEQUENCE</scope>
    <source>
        <strain evidence="2">JCM 3090</strain>
    </source>
</reference>
<feature type="transmembrane region" description="Helical" evidence="1">
    <location>
        <begin position="272"/>
        <end position="297"/>
    </location>
</feature>
<comment type="caution">
    <text evidence="2">The sequence shown here is derived from an EMBL/GenBank/DDBJ whole genome shotgun (WGS) entry which is preliminary data.</text>
</comment>
<dbReference type="EMBL" id="BMQB01000001">
    <property type="protein sequence ID" value="GGJ76269.1"/>
    <property type="molecule type" value="Genomic_DNA"/>
</dbReference>
<dbReference type="RefSeq" id="WP_189168148.1">
    <property type="nucleotide sequence ID" value="NZ_BMQB01000001.1"/>
</dbReference>
<gene>
    <name evidence="2" type="ORF">GCM10010123_02790</name>
</gene>
<feature type="transmembrane region" description="Helical" evidence="1">
    <location>
        <begin position="67"/>
        <end position="86"/>
    </location>
</feature>
<keyword evidence="1" id="KW-1133">Transmembrane helix</keyword>
<dbReference type="AlphaFoldDB" id="A0A8J3AZC8"/>
<feature type="transmembrane region" description="Helical" evidence="1">
    <location>
        <begin position="214"/>
        <end position="236"/>
    </location>
</feature>
<feature type="transmembrane region" description="Helical" evidence="1">
    <location>
        <begin position="243"/>
        <end position="260"/>
    </location>
</feature>
<sequence>MFSRIGVRSAPALVGLAGVVALLLAADTPAGAIAAFLGYAALAVLAPGTLVYRALRARPHTLVEDLTYGAVVGLVLELVAWAAYTATGVPGWLWTWPLAVFALFAAVPRLRRHWWVRGYTPAPPAWSWAVAAIVVGFTWYLAEVFLWRNPVVPTGEDQQQYIDLAFQLSLAGEATHRFPLHVPQVAGEVLHYHWFGFAHMAAASLVSGVDLAVVFFRLAVPALCALAVLAVAVTGWRLTRRPAVGAVAAALMFTVGEFGFENGIRQLFGTQTAFIVWGSPSMTYSWVLLLPMIAAAADRLGRRPGVPPLGRGAWVLLGALLLASTGAKASSIPVFGGAAGFALLVGVLRGRRWWRPAAGVLALALAAQGFATVVLFAFETHGVAVQPLSGLSPYVGSAGDWALVGAAFLLNMQLRLAGIVPLLWRRRGRLDGPVALLVGGALAGPALYLLLGHPGSSNQYFVRTAFAFGVLASALGAVEVWERARLGRAGGYALAAAALAAGGALVAVQWWRGPAGWDPDVPRDAVLPLLRWAALLGVLLLVAGVAWRLAGGRLRGRGGAVLLALLLAAGAPGLVNDARANRAAPNGGTNVNVPMPASRVAAARWLRDHSAPTDVLATNAHCRAVVDGWCDSRTFWLGAYAQRSVLIEGWAFAPRAVTLGISPFGPFWDQALFAANDAAITAPTAAGLADLRDRYGVRWLVVDRSAGPESPELAGLAPRRFDNGIVAVYHVE</sequence>
<name>A0A8J3AZC8_9ACTN</name>
<organism evidence="2 3">
    <name type="scientific">Pilimelia anulata</name>
    <dbReference type="NCBI Taxonomy" id="53371"/>
    <lineage>
        <taxon>Bacteria</taxon>
        <taxon>Bacillati</taxon>
        <taxon>Actinomycetota</taxon>
        <taxon>Actinomycetes</taxon>
        <taxon>Micromonosporales</taxon>
        <taxon>Micromonosporaceae</taxon>
        <taxon>Pilimelia</taxon>
    </lineage>
</organism>
<evidence type="ECO:0000256" key="1">
    <source>
        <dbReference type="SAM" id="Phobius"/>
    </source>
</evidence>
<feature type="transmembrane region" description="Helical" evidence="1">
    <location>
        <begin position="122"/>
        <end position="142"/>
    </location>
</feature>